<dbReference type="InterPro" id="IPR016181">
    <property type="entry name" value="Acyl_CoA_acyltransferase"/>
</dbReference>
<evidence type="ECO:0000259" key="1">
    <source>
        <dbReference type="PROSITE" id="PS51186"/>
    </source>
</evidence>
<evidence type="ECO:0000313" key="3">
    <source>
        <dbReference type="Proteomes" id="UP001628874"/>
    </source>
</evidence>
<keyword evidence="2" id="KW-0012">Acyltransferase</keyword>
<protein>
    <submittedName>
        <fullName evidence="2">GNAT family N-acetyltransferase</fullName>
        <ecNumber evidence="2">2.3.-.-</ecNumber>
    </submittedName>
</protein>
<dbReference type="EC" id="2.3.-.-" evidence="2"/>
<evidence type="ECO:0000313" key="2">
    <source>
        <dbReference type="EMBL" id="MFL9464810.1"/>
    </source>
</evidence>
<accession>A0ABW8WVG6</accession>
<dbReference type="EMBL" id="JBFQGM010000013">
    <property type="protein sequence ID" value="MFL9464810.1"/>
    <property type="molecule type" value="Genomic_DNA"/>
</dbReference>
<reference evidence="2 3" key="1">
    <citation type="submission" date="2024-07" db="EMBL/GenBank/DDBJ databases">
        <authorList>
            <person name="Tripathy S."/>
        </authorList>
    </citation>
    <scope>NUCLEOTIDE SEQUENCE [LARGE SCALE GENOMIC DNA]</scope>
    <source>
        <strain evidence="2 3">VB-61278_2</strain>
    </source>
</reference>
<dbReference type="RefSeq" id="WP_408019899.1">
    <property type="nucleotide sequence ID" value="NZ_JBFQGM010000013.1"/>
</dbReference>
<dbReference type="Pfam" id="PF00583">
    <property type="entry name" value="Acetyltransf_1"/>
    <property type="match status" value="1"/>
</dbReference>
<comment type="caution">
    <text evidence="2">The sequence shown here is derived from an EMBL/GenBank/DDBJ whole genome shotgun (WGS) entry which is preliminary data.</text>
</comment>
<dbReference type="GO" id="GO:0016746">
    <property type="term" value="F:acyltransferase activity"/>
    <property type="evidence" value="ECO:0007669"/>
    <property type="project" value="UniProtKB-KW"/>
</dbReference>
<feature type="domain" description="N-acetyltransferase" evidence="1">
    <location>
        <begin position="1"/>
        <end position="72"/>
    </location>
</feature>
<proteinExistence type="predicted"/>
<dbReference type="InterPro" id="IPR000182">
    <property type="entry name" value="GNAT_dom"/>
</dbReference>
<dbReference type="Gene3D" id="3.40.630.30">
    <property type="match status" value="1"/>
</dbReference>
<keyword evidence="3" id="KW-1185">Reference proteome</keyword>
<gene>
    <name evidence="2" type="ORF">AB0759_29835</name>
</gene>
<keyword evidence="2" id="KW-0808">Transferase</keyword>
<dbReference type="Proteomes" id="UP001628874">
    <property type="component" value="Unassembled WGS sequence"/>
</dbReference>
<dbReference type="CDD" id="cd04301">
    <property type="entry name" value="NAT_SF"/>
    <property type="match status" value="1"/>
</dbReference>
<dbReference type="PROSITE" id="PS51186">
    <property type="entry name" value="GNAT"/>
    <property type="match status" value="1"/>
</dbReference>
<organism evidence="2 3">
    <name type="scientific">Scytonema tolypothrichoides VB-61278_2</name>
    <dbReference type="NCBI Taxonomy" id="3232314"/>
    <lineage>
        <taxon>Bacteria</taxon>
        <taxon>Bacillati</taxon>
        <taxon>Cyanobacteriota</taxon>
        <taxon>Cyanophyceae</taxon>
        <taxon>Nostocales</taxon>
        <taxon>Scytonemataceae</taxon>
        <taxon>Scytonema</taxon>
    </lineage>
</organism>
<name>A0ABW8WVG6_9CYAN</name>
<sequence>MLSYESFRGEGYGDALLATAEQEAVKRGCQYVYLDTFSFQAPEFYRKQGRILHRERSHANRITLLLVSLSIIYLPIFNQQVINALEFSSIMGNKS</sequence>
<dbReference type="SUPFAM" id="SSF55729">
    <property type="entry name" value="Acyl-CoA N-acyltransferases (Nat)"/>
    <property type="match status" value="1"/>
</dbReference>